<gene>
    <name evidence="3" type="ORF">PVAND_013202</name>
</gene>
<evidence type="ECO:0000313" key="3">
    <source>
        <dbReference type="EMBL" id="KAG5683946.1"/>
    </source>
</evidence>
<evidence type="ECO:0000256" key="2">
    <source>
        <dbReference type="SAM" id="SignalP"/>
    </source>
</evidence>
<keyword evidence="4" id="KW-1185">Reference proteome</keyword>
<sequence>MKFELFFIILFGYSHAIELQCIFRTTQLIIPEYVCDVKNFTTSFESRIVTNVIGEHESSKNNAEVTAINIYYQDCPFLPLGLQKFFPKLRILAVINSNVQHLLAGDLDEYENLKTLSLSWNPIEQIGHDFFRGKNSIEYIYFYECNLKKIDPEALDPLINLKYAIFDGNECIGSTFRSGATLGNLKSIIIRNCQGDDQLKNFKSKKNCEKETKISENSFLDVFIIITLTFLSIIMIILIIVLNFINKRLFLGNWNQIKENLFK</sequence>
<accession>A0A9J6CNS6</accession>
<dbReference type="OrthoDB" id="10645179at2759"/>
<dbReference type="EMBL" id="JADBJN010000001">
    <property type="protein sequence ID" value="KAG5683946.1"/>
    <property type="molecule type" value="Genomic_DNA"/>
</dbReference>
<dbReference type="AlphaFoldDB" id="A0A9J6CNS6"/>
<keyword evidence="1" id="KW-0472">Membrane</keyword>
<dbReference type="Proteomes" id="UP001107558">
    <property type="component" value="Chromosome 1"/>
</dbReference>
<feature type="chain" id="PRO_5039886582" evidence="2">
    <location>
        <begin position="17"/>
        <end position="263"/>
    </location>
</feature>
<organism evidence="3 4">
    <name type="scientific">Polypedilum vanderplanki</name>
    <name type="common">Sleeping chironomid midge</name>
    <dbReference type="NCBI Taxonomy" id="319348"/>
    <lineage>
        <taxon>Eukaryota</taxon>
        <taxon>Metazoa</taxon>
        <taxon>Ecdysozoa</taxon>
        <taxon>Arthropoda</taxon>
        <taxon>Hexapoda</taxon>
        <taxon>Insecta</taxon>
        <taxon>Pterygota</taxon>
        <taxon>Neoptera</taxon>
        <taxon>Endopterygota</taxon>
        <taxon>Diptera</taxon>
        <taxon>Nematocera</taxon>
        <taxon>Chironomoidea</taxon>
        <taxon>Chironomidae</taxon>
        <taxon>Chironominae</taxon>
        <taxon>Polypedilum</taxon>
        <taxon>Polypedilum</taxon>
    </lineage>
</organism>
<reference evidence="3" key="1">
    <citation type="submission" date="2021-03" db="EMBL/GenBank/DDBJ databases">
        <title>Chromosome level genome of the anhydrobiotic midge Polypedilum vanderplanki.</title>
        <authorList>
            <person name="Yoshida Y."/>
            <person name="Kikawada T."/>
            <person name="Gusev O."/>
        </authorList>
    </citation>
    <scope>NUCLEOTIDE SEQUENCE</scope>
    <source>
        <strain evidence="3">NIAS01</strain>
        <tissue evidence="3">Whole body or cell culture</tissue>
    </source>
</reference>
<keyword evidence="1" id="KW-1133">Transmembrane helix</keyword>
<protein>
    <submittedName>
        <fullName evidence="3">Uncharacterized protein</fullName>
    </submittedName>
</protein>
<feature type="signal peptide" evidence="2">
    <location>
        <begin position="1"/>
        <end position="16"/>
    </location>
</feature>
<dbReference type="SUPFAM" id="SSF52058">
    <property type="entry name" value="L domain-like"/>
    <property type="match status" value="1"/>
</dbReference>
<proteinExistence type="predicted"/>
<keyword evidence="2" id="KW-0732">Signal</keyword>
<comment type="caution">
    <text evidence="3">The sequence shown here is derived from an EMBL/GenBank/DDBJ whole genome shotgun (WGS) entry which is preliminary data.</text>
</comment>
<feature type="transmembrane region" description="Helical" evidence="1">
    <location>
        <begin position="222"/>
        <end position="245"/>
    </location>
</feature>
<keyword evidence="1" id="KW-0812">Transmembrane</keyword>
<name>A0A9J6CNS6_POLVA</name>
<evidence type="ECO:0000256" key="1">
    <source>
        <dbReference type="SAM" id="Phobius"/>
    </source>
</evidence>
<dbReference type="Pfam" id="PF00560">
    <property type="entry name" value="LRR_1"/>
    <property type="match status" value="1"/>
</dbReference>
<dbReference type="InterPro" id="IPR032675">
    <property type="entry name" value="LRR_dom_sf"/>
</dbReference>
<dbReference type="InterPro" id="IPR001611">
    <property type="entry name" value="Leu-rich_rpt"/>
</dbReference>
<evidence type="ECO:0000313" key="4">
    <source>
        <dbReference type="Proteomes" id="UP001107558"/>
    </source>
</evidence>
<dbReference type="PROSITE" id="PS51450">
    <property type="entry name" value="LRR"/>
    <property type="match status" value="1"/>
</dbReference>
<dbReference type="Gene3D" id="3.80.10.10">
    <property type="entry name" value="Ribonuclease Inhibitor"/>
    <property type="match status" value="1"/>
</dbReference>